<keyword evidence="1" id="KW-1133">Transmembrane helix</keyword>
<dbReference type="CDD" id="cd01610">
    <property type="entry name" value="PAP2_like"/>
    <property type="match status" value="1"/>
</dbReference>
<feature type="transmembrane region" description="Helical" evidence="1">
    <location>
        <begin position="143"/>
        <end position="163"/>
    </location>
</feature>
<feature type="transmembrane region" description="Helical" evidence="1">
    <location>
        <begin position="40"/>
        <end position="58"/>
    </location>
</feature>
<feature type="transmembrane region" description="Helical" evidence="1">
    <location>
        <begin position="78"/>
        <end position="95"/>
    </location>
</feature>
<name>A0A226BUK5_9FIRM</name>
<dbReference type="AlphaFoldDB" id="A0A226BUK5"/>
<evidence type="ECO:0000313" key="2">
    <source>
        <dbReference type="EMBL" id="OWZ82653.1"/>
    </source>
</evidence>
<protein>
    <recommendedName>
        <fullName evidence="4">Phosphatidic acid phosphatase type 2/haloperoxidase domain-containing protein</fullName>
    </recommendedName>
</protein>
<dbReference type="OrthoDB" id="9810836at2"/>
<reference evidence="2 3" key="1">
    <citation type="submission" date="2017-06" db="EMBL/GenBank/DDBJ databases">
        <title>Draft Genome Sequence of Natranaerobius trueperi halophilic, alkalithermophilic bacteria from soda lakes.</title>
        <authorList>
            <person name="Zhao B."/>
        </authorList>
    </citation>
    <scope>NUCLEOTIDE SEQUENCE [LARGE SCALE GENOMIC DNA]</scope>
    <source>
        <strain evidence="2 3">DSM 18760</strain>
    </source>
</reference>
<dbReference type="RefSeq" id="WP_089024634.1">
    <property type="nucleotide sequence ID" value="NZ_NIQC01000056.1"/>
</dbReference>
<keyword evidence="3" id="KW-1185">Reference proteome</keyword>
<feature type="transmembrane region" description="Helical" evidence="1">
    <location>
        <begin position="7"/>
        <end position="28"/>
    </location>
</feature>
<accession>A0A226BUK5</accession>
<keyword evidence="1" id="KW-0472">Membrane</keyword>
<evidence type="ECO:0000313" key="3">
    <source>
        <dbReference type="Proteomes" id="UP000214588"/>
    </source>
</evidence>
<evidence type="ECO:0000256" key="1">
    <source>
        <dbReference type="SAM" id="Phobius"/>
    </source>
</evidence>
<proteinExistence type="predicted"/>
<dbReference type="EMBL" id="NIQC01000056">
    <property type="protein sequence ID" value="OWZ82653.1"/>
    <property type="molecule type" value="Genomic_DNA"/>
</dbReference>
<keyword evidence="1" id="KW-0812">Transmembrane</keyword>
<dbReference type="Proteomes" id="UP000214588">
    <property type="component" value="Unassembled WGS sequence"/>
</dbReference>
<feature type="transmembrane region" description="Helical" evidence="1">
    <location>
        <begin position="101"/>
        <end position="122"/>
    </location>
</feature>
<feature type="transmembrane region" description="Helical" evidence="1">
    <location>
        <begin position="169"/>
        <end position="188"/>
    </location>
</feature>
<evidence type="ECO:0008006" key="4">
    <source>
        <dbReference type="Google" id="ProtNLM"/>
    </source>
</evidence>
<comment type="caution">
    <text evidence="2">The sequence shown here is derived from an EMBL/GenBank/DDBJ whole genome shotgun (WGS) entry which is preliminary data.</text>
</comment>
<gene>
    <name evidence="2" type="ORF">CDO51_12930</name>
</gene>
<organism evidence="2 3">
    <name type="scientific">Natranaerobius trueperi</name>
    <dbReference type="NCBI Taxonomy" id="759412"/>
    <lineage>
        <taxon>Bacteria</taxon>
        <taxon>Bacillati</taxon>
        <taxon>Bacillota</taxon>
        <taxon>Clostridia</taxon>
        <taxon>Natranaerobiales</taxon>
        <taxon>Natranaerobiaceae</taxon>
        <taxon>Natranaerobius</taxon>
    </lineage>
</organism>
<sequence length="189" mass="20958">MPNKLAKLISILTVVPMIALLVITLIYLNYSTFFNNSLSWFLMSNLFLVIIPLSAYILKKYIPKYNIQGRKGERKLAFTMAALGQITGAVTVVSFDGPQGVKLLFLTYVLAGLILTTCNTLINYKASGHACGVAGPLTFLSYFLGRTYLSLFILLPIVFWARLYLKRHTIGELCLGAMIGIFATITVVY</sequence>